<evidence type="ECO:0000313" key="2">
    <source>
        <dbReference type="EMBL" id="KMZ70279.1"/>
    </source>
</evidence>
<comment type="caution">
    <text evidence="2">The sequence shown here is derived from an EMBL/GenBank/DDBJ whole genome shotgun (WGS) entry which is preliminary data.</text>
</comment>
<dbReference type="Proteomes" id="UP000036987">
    <property type="component" value="Unassembled WGS sequence"/>
</dbReference>
<feature type="transmembrane region" description="Helical" evidence="1">
    <location>
        <begin position="18"/>
        <end position="44"/>
    </location>
</feature>
<keyword evidence="1" id="KW-0472">Membrane</keyword>
<dbReference type="OrthoDB" id="331948at2759"/>
<keyword evidence="3" id="KW-1185">Reference proteome</keyword>
<evidence type="ECO:0000313" key="3">
    <source>
        <dbReference type="Proteomes" id="UP000036987"/>
    </source>
</evidence>
<protein>
    <recommendedName>
        <fullName evidence="4">Palmitoyltransferase</fullName>
    </recommendedName>
</protein>
<evidence type="ECO:0000256" key="1">
    <source>
        <dbReference type="SAM" id="Phobius"/>
    </source>
</evidence>
<accession>A0A0K9PMU8</accession>
<name>A0A0K9PMU8_ZOSMR</name>
<reference evidence="3" key="1">
    <citation type="journal article" date="2016" name="Nature">
        <title>The genome of the seagrass Zostera marina reveals angiosperm adaptation to the sea.</title>
        <authorList>
            <person name="Olsen J.L."/>
            <person name="Rouze P."/>
            <person name="Verhelst B."/>
            <person name="Lin Y.-C."/>
            <person name="Bayer T."/>
            <person name="Collen J."/>
            <person name="Dattolo E."/>
            <person name="De Paoli E."/>
            <person name="Dittami S."/>
            <person name="Maumus F."/>
            <person name="Michel G."/>
            <person name="Kersting A."/>
            <person name="Lauritano C."/>
            <person name="Lohaus R."/>
            <person name="Toepel M."/>
            <person name="Tonon T."/>
            <person name="Vanneste K."/>
            <person name="Amirebrahimi M."/>
            <person name="Brakel J."/>
            <person name="Bostroem C."/>
            <person name="Chovatia M."/>
            <person name="Grimwood J."/>
            <person name="Jenkins J.W."/>
            <person name="Jueterbock A."/>
            <person name="Mraz A."/>
            <person name="Stam W.T."/>
            <person name="Tice H."/>
            <person name="Bornberg-Bauer E."/>
            <person name="Green P.J."/>
            <person name="Pearson G.A."/>
            <person name="Procaccini G."/>
            <person name="Duarte C.M."/>
            <person name="Schmutz J."/>
            <person name="Reusch T.B.H."/>
            <person name="Van de Peer Y."/>
        </authorList>
    </citation>
    <scope>NUCLEOTIDE SEQUENCE [LARGE SCALE GENOMIC DNA]</scope>
    <source>
        <strain evidence="3">cv. Finnish</strain>
    </source>
</reference>
<keyword evidence="1" id="KW-1133">Transmembrane helix</keyword>
<feature type="transmembrane region" description="Helical" evidence="1">
    <location>
        <begin position="56"/>
        <end position="78"/>
    </location>
</feature>
<proteinExistence type="predicted"/>
<dbReference type="AlphaFoldDB" id="A0A0K9PMU8"/>
<dbReference type="STRING" id="29655.A0A0K9PMU8"/>
<dbReference type="EMBL" id="LFYR01000729">
    <property type="protein sequence ID" value="KMZ70279.1"/>
    <property type="molecule type" value="Genomic_DNA"/>
</dbReference>
<organism evidence="2 3">
    <name type="scientific">Zostera marina</name>
    <name type="common">Eelgrass</name>
    <dbReference type="NCBI Taxonomy" id="29655"/>
    <lineage>
        <taxon>Eukaryota</taxon>
        <taxon>Viridiplantae</taxon>
        <taxon>Streptophyta</taxon>
        <taxon>Embryophyta</taxon>
        <taxon>Tracheophyta</taxon>
        <taxon>Spermatophyta</taxon>
        <taxon>Magnoliopsida</taxon>
        <taxon>Liliopsida</taxon>
        <taxon>Zosteraceae</taxon>
        <taxon>Zostera</taxon>
    </lineage>
</organism>
<gene>
    <name evidence="2" type="ORF">ZOSMA_1G02560</name>
</gene>
<keyword evidence="1" id="KW-0812">Transmembrane</keyword>
<evidence type="ECO:0008006" key="4">
    <source>
        <dbReference type="Google" id="ProtNLM"/>
    </source>
</evidence>
<sequence length="131" mass="14622">MDFCRHVNPFRICTGLKIIGYFMIILVAGIISMSYIAVIVIAWGPQIYHEGIFSSSSLLAALIVVVFHILLVLLIWSYTMVVYRDPGSVPVNWSSNMSEESVETGNSTTLSHNDALKLAILLLYLIMMPLE</sequence>